<dbReference type="EMBL" id="CP059572">
    <property type="protein sequence ID" value="QXJ23090.1"/>
    <property type="molecule type" value="Genomic_DNA"/>
</dbReference>
<organism evidence="2 3">
    <name type="scientific">Actinomadura graeca</name>
    <dbReference type="NCBI Taxonomy" id="2750812"/>
    <lineage>
        <taxon>Bacteria</taxon>
        <taxon>Bacillati</taxon>
        <taxon>Actinomycetota</taxon>
        <taxon>Actinomycetes</taxon>
        <taxon>Streptosporangiales</taxon>
        <taxon>Thermomonosporaceae</taxon>
        <taxon>Actinomadura</taxon>
    </lineage>
</organism>
<dbReference type="RefSeq" id="WP_231328771.1">
    <property type="nucleotide sequence ID" value="NZ_CP059572.1"/>
</dbReference>
<reference evidence="2" key="1">
    <citation type="submission" date="2020-07" db="EMBL/GenBank/DDBJ databases">
        <authorList>
            <person name="Tarantini F.S."/>
            <person name="Hong K.W."/>
            <person name="Chan K.G."/>
        </authorList>
    </citation>
    <scope>NUCLEOTIDE SEQUENCE</scope>
    <source>
        <strain evidence="2">32-07</strain>
    </source>
</reference>
<feature type="domain" description="DUF397" evidence="1">
    <location>
        <begin position="6"/>
        <end position="58"/>
    </location>
</feature>
<keyword evidence="3" id="KW-1185">Reference proteome</keyword>
<name>A0ABX8QWE2_9ACTN</name>
<proteinExistence type="predicted"/>
<evidence type="ECO:0000313" key="2">
    <source>
        <dbReference type="EMBL" id="QXJ23090.1"/>
    </source>
</evidence>
<dbReference type="Pfam" id="PF04149">
    <property type="entry name" value="DUF397"/>
    <property type="match status" value="1"/>
</dbReference>
<dbReference type="InterPro" id="IPR007278">
    <property type="entry name" value="DUF397"/>
</dbReference>
<accession>A0ABX8QWE2</accession>
<evidence type="ECO:0000313" key="3">
    <source>
        <dbReference type="Proteomes" id="UP001049518"/>
    </source>
</evidence>
<gene>
    <name evidence="2" type="ORF">AGRA3207_004205</name>
</gene>
<dbReference type="Proteomes" id="UP001049518">
    <property type="component" value="Chromosome"/>
</dbReference>
<protein>
    <submittedName>
        <fullName evidence="2">DUF397 domain-containing protein</fullName>
    </submittedName>
</protein>
<sequence>MTSRPAWRKSKYSSSNGGACVELADLGETVGIRDSKDPHGPKLLITHNTLATLLAELKR</sequence>
<evidence type="ECO:0000259" key="1">
    <source>
        <dbReference type="Pfam" id="PF04149"/>
    </source>
</evidence>